<dbReference type="SUPFAM" id="SSF50630">
    <property type="entry name" value="Acid proteases"/>
    <property type="match status" value="1"/>
</dbReference>
<keyword evidence="1" id="KW-0732">Signal</keyword>
<evidence type="ECO:0000313" key="2">
    <source>
        <dbReference type="EMBL" id="KAF4713752.1"/>
    </source>
</evidence>
<gene>
    <name evidence="2" type="ORF">FOZ62_030968</name>
</gene>
<feature type="chain" id="PRO_5029792354" description="1,3-beta-glucanosyltransferase" evidence="1">
    <location>
        <begin position="19"/>
        <end position="399"/>
    </location>
</feature>
<sequence length="399" mass="43755">MASTTMAILLKATLPVFCRVQTERDAAKGAAPAVTMPIDRGFTKVSIDGQAVELLVDTGYWDLVVMDGDWYEEKYGEGACGKAHSGCYFCPKVTPCVFNANTTAKSDFVGNAAIETITRTGMLSLGDHHTPTPFTFRVARATSWIPGVRPHGFLGLSGLSPSLNQSVRNSSVDGSFIEGLMHHNLIHRMSYTLRTGAHAQISDFISGRLTIGDTVTESMESNYSFFHFPYGSEYSPTLPRTWVSSVGLLDAADGNLSAAWKYPKSILTAMDTGSNRIHLPHPDLPGVIEGTLRKRLTANGFRNERIDLMYRRGSSGSLHVRREAVRYLPTLVLHLGDGRRSIPVKIPPRRYCKNIGKRETVILVQQQSGLNVLGTPLFRACSVHVDFGEGKIALLVNRN</sequence>
<reference evidence="2 3" key="1">
    <citation type="submission" date="2020-04" db="EMBL/GenBank/DDBJ databases">
        <title>Perkinsus olseni comparative genomics.</title>
        <authorList>
            <person name="Bogema D.R."/>
        </authorList>
    </citation>
    <scope>NUCLEOTIDE SEQUENCE [LARGE SCALE GENOMIC DNA]</scope>
    <source>
        <strain evidence="2">ATCC PRA-205</strain>
    </source>
</reference>
<evidence type="ECO:0008006" key="4">
    <source>
        <dbReference type="Google" id="ProtNLM"/>
    </source>
</evidence>
<protein>
    <recommendedName>
        <fullName evidence="4">1,3-beta-glucanosyltransferase</fullName>
    </recommendedName>
</protein>
<name>A0A7J6R008_PEROL</name>
<accession>A0A7J6R008</accession>
<evidence type="ECO:0000313" key="3">
    <source>
        <dbReference type="Proteomes" id="UP000574390"/>
    </source>
</evidence>
<dbReference type="InterPro" id="IPR021109">
    <property type="entry name" value="Peptidase_aspartic_dom_sf"/>
</dbReference>
<dbReference type="Gene3D" id="2.40.70.10">
    <property type="entry name" value="Acid Proteases"/>
    <property type="match status" value="2"/>
</dbReference>
<dbReference type="AlphaFoldDB" id="A0A7J6R008"/>
<evidence type="ECO:0000256" key="1">
    <source>
        <dbReference type="SAM" id="SignalP"/>
    </source>
</evidence>
<proteinExistence type="predicted"/>
<dbReference type="EMBL" id="JABANM010025943">
    <property type="protein sequence ID" value="KAF4713752.1"/>
    <property type="molecule type" value="Genomic_DNA"/>
</dbReference>
<organism evidence="2 3">
    <name type="scientific">Perkinsus olseni</name>
    <name type="common">Perkinsus atlanticus</name>
    <dbReference type="NCBI Taxonomy" id="32597"/>
    <lineage>
        <taxon>Eukaryota</taxon>
        <taxon>Sar</taxon>
        <taxon>Alveolata</taxon>
        <taxon>Perkinsozoa</taxon>
        <taxon>Perkinsea</taxon>
        <taxon>Perkinsida</taxon>
        <taxon>Perkinsidae</taxon>
        <taxon>Perkinsus</taxon>
    </lineage>
</organism>
<feature type="signal peptide" evidence="1">
    <location>
        <begin position="1"/>
        <end position="18"/>
    </location>
</feature>
<dbReference type="Proteomes" id="UP000574390">
    <property type="component" value="Unassembled WGS sequence"/>
</dbReference>
<comment type="caution">
    <text evidence="2">The sequence shown here is derived from an EMBL/GenBank/DDBJ whole genome shotgun (WGS) entry which is preliminary data.</text>
</comment>